<dbReference type="PANTHER" id="PTHR34733">
    <property type="match status" value="1"/>
</dbReference>
<dbReference type="KEGG" id="psoj:PHYSODRAFT_246551"/>
<dbReference type="GeneID" id="20637620"/>
<feature type="compositionally biased region" description="Polar residues" evidence="1">
    <location>
        <begin position="224"/>
        <end position="242"/>
    </location>
</feature>
<evidence type="ECO:0000256" key="1">
    <source>
        <dbReference type="SAM" id="MobiDB-lite"/>
    </source>
</evidence>
<evidence type="ECO:0000313" key="2">
    <source>
        <dbReference type="EMBL" id="EGZ06103.1"/>
    </source>
</evidence>
<evidence type="ECO:0000313" key="3">
    <source>
        <dbReference type="Proteomes" id="UP000002640"/>
    </source>
</evidence>
<dbReference type="PANTHER" id="PTHR34733:SF1">
    <property type="match status" value="1"/>
</dbReference>
<dbReference type="RefSeq" id="XP_009538000.1">
    <property type="nucleotide sequence ID" value="XM_009539705.1"/>
</dbReference>
<name>G5AD49_PHYSP</name>
<dbReference type="AlphaFoldDB" id="G5AD49"/>
<accession>G5AD49</accession>
<dbReference type="Proteomes" id="UP000002640">
    <property type="component" value="Unassembled WGS sequence"/>
</dbReference>
<dbReference type="OMA" id="GDTSFEW"/>
<organism evidence="2 3">
    <name type="scientific">Phytophthora sojae (strain P6497)</name>
    <name type="common">Soybean stem and root rot agent</name>
    <name type="synonym">Phytophthora megasperma f. sp. glycines</name>
    <dbReference type="NCBI Taxonomy" id="1094619"/>
    <lineage>
        <taxon>Eukaryota</taxon>
        <taxon>Sar</taxon>
        <taxon>Stramenopiles</taxon>
        <taxon>Oomycota</taxon>
        <taxon>Peronosporomycetes</taxon>
        <taxon>Peronosporales</taxon>
        <taxon>Peronosporaceae</taxon>
        <taxon>Phytophthora</taxon>
    </lineage>
</organism>
<dbReference type="InParanoid" id="G5AD49"/>
<protein>
    <submittedName>
        <fullName evidence="2">Uncharacterized protein</fullName>
    </submittedName>
</protein>
<proteinExistence type="predicted"/>
<sequence length="278" mass="28418">MDHIKTAANFDVQCVQMEVCPSGDSQTGKYMRLSVTSLTELDTSGAVVASVDKFKPKDSDWTDIDTAEVNGASVSSTTFVSTLEVGVAKTQVAFNLTASVYQGNATVPYGSQTIPVPAGALKFTADIAGWPKPVKKPKNVSDSVGDADIERVDLGDSMFMDVPSLVILDGGVEESLLNVSVVEAAGDTSFEWIFPSFSTSLHYDPVLGDTSATTATTDSGVNAGDTSGSTSDVSVGDPSSNDGSGSISVDAGSSSNSEGSARSSSSGSSTSASSTITQ</sequence>
<reference evidence="2 3" key="1">
    <citation type="journal article" date="2006" name="Science">
        <title>Phytophthora genome sequences uncover evolutionary origins and mechanisms of pathogenesis.</title>
        <authorList>
            <person name="Tyler B.M."/>
            <person name="Tripathy S."/>
            <person name="Zhang X."/>
            <person name="Dehal P."/>
            <person name="Jiang R.H."/>
            <person name="Aerts A."/>
            <person name="Arredondo F.D."/>
            <person name="Baxter L."/>
            <person name="Bensasson D."/>
            <person name="Beynon J.L."/>
            <person name="Chapman J."/>
            <person name="Damasceno C.M."/>
            <person name="Dorrance A.E."/>
            <person name="Dou D."/>
            <person name="Dickerman A.W."/>
            <person name="Dubchak I.L."/>
            <person name="Garbelotto M."/>
            <person name="Gijzen M."/>
            <person name="Gordon S.G."/>
            <person name="Govers F."/>
            <person name="Grunwald N.J."/>
            <person name="Huang W."/>
            <person name="Ivors K.L."/>
            <person name="Jones R.W."/>
            <person name="Kamoun S."/>
            <person name="Krampis K."/>
            <person name="Lamour K.H."/>
            <person name="Lee M.K."/>
            <person name="McDonald W.H."/>
            <person name="Medina M."/>
            <person name="Meijer H.J."/>
            <person name="Nordberg E.K."/>
            <person name="Maclean D.J."/>
            <person name="Ospina-Giraldo M.D."/>
            <person name="Morris P.F."/>
            <person name="Phuntumart V."/>
            <person name="Putnam N.H."/>
            <person name="Rash S."/>
            <person name="Rose J.K."/>
            <person name="Sakihama Y."/>
            <person name="Salamov A.A."/>
            <person name="Savidor A."/>
            <person name="Scheuring C.F."/>
            <person name="Smith B.M."/>
            <person name="Sobral B.W."/>
            <person name="Terry A."/>
            <person name="Torto-Alalibo T.A."/>
            <person name="Win J."/>
            <person name="Xu Z."/>
            <person name="Zhang H."/>
            <person name="Grigoriev I.V."/>
            <person name="Rokhsar D.S."/>
            <person name="Boore J.L."/>
        </authorList>
    </citation>
    <scope>NUCLEOTIDE SEQUENCE [LARGE SCALE GENOMIC DNA]</scope>
    <source>
        <strain evidence="2 3">P6497</strain>
    </source>
</reference>
<gene>
    <name evidence="2" type="ORF">PHYSODRAFT_246551</name>
</gene>
<dbReference type="EMBL" id="JH159164">
    <property type="protein sequence ID" value="EGZ06103.1"/>
    <property type="molecule type" value="Genomic_DNA"/>
</dbReference>
<feature type="compositionally biased region" description="Low complexity" evidence="1">
    <location>
        <begin position="243"/>
        <end position="278"/>
    </location>
</feature>
<feature type="region of interest" description="Disordered" evidence="1">
    <location>
        <begin position="214"/>
        <end position="278"/>
    </location>
</feature>
<keyword evidence="3" id="KW-1185">Reference proteome</keyword>